<keyword evidence="1" id="KW-0812">Transmembrane</keyword>
<feature type="transmembrane region" description="Helical" evidence="1">
    <location>
        <begin position="215"/>
        <end position="237"/>
    </location>
</feature>
<organism evidence="3 4">
    <name type="scientific">Naegleria fowleri</name>
    <name type="common">Brain eating amoeba</name>
    <dbReference type="NCBI Taxonomy" id="5763"/>
    <lineage>
        <taxon>Eukaryota</taxon>
        <taxon>Discoba</taxon>
        <taxon>Heterolobosea</taxon>
        <taxon>Tetramitia</taxon>
        <taxon>Eutetramitia</taxon>
        <taxon>Vahlkampfiidae</taxon>
        <taxon>Naegleria</taxon>
    </lineage>
</organism>
<dbReference type="Proteomes" id="UP000444721">
    <property type="component" value="Unassembled WGS sequence"/>
</dbReference>
<dbReference type="PROSITE" id="PS50181">
    <property type="entry name" value="FBOX"/>
    <property type="match status" value="1"/>
</dbReference>
<evidence type="ECO:0000313" key="3">
    <source>
        <dbReference type="EMBL" id="KAF0980486.1"/>
    </source>
</evidence>
<feature type="transmembrane region" description="Helical" evidence="1">
    <location>
        <begin position="332"/>
        <end position="354"/>
    </location>
</feature>
<feature type="transmembrane region" description="Helical" evidence="1">
    <location>
        <begin position="405"/>
        <end position="426"/>
    </location>
</feature>
<dbReference type="VEuPathDB" id="AmoebaDB:NF0043860"/>
<comment type="caution">
    <text evidence="3">The sequence shown here is derived from an EMBL/GenBank/DDBJ whole genome shotgun (WGS) entry which is preliminary data.</text>
</comment>
<dbReference type="InterPro" id="IPR036047">
    <property type="entry name" value="F-box-like_dom_sf"/>
</dbReference>
<proteinExistence type="predicted"/>
<feature type="transmembrane region" description="Helical" evidence="1">
    <location>
        <begin position="257"/>
        <end position="277"/>
    </location>
</feature>
<dbReference type="AlphaFoldDB" id="A0A6A5BYM4"/>
<dbReference type="Pfam" id="PF12937">
    <property type="entry name" value="F-box-like"/>
    <property type="match status" value="1"/>
</dbReference>
<dbReference type="InterPro" id="IPR001810">
    <property type="entry name" value="F-box_dom"/>
</dbReference>
<feature type="transmembrane region" description="Helical" evidence="1">
    <location>
        <begin position="289"/>
        <end position="312"/>
    </location>
</feature>
<dbReference type="GeneID" id="68120915"/>
<dbReference type="OMA" id="YFDRFSP"/>
<evidence type="ECO:0000259" key="2">
    <source>
        <dbReference type="PROSITE" id="PS50181"/>
    </source>
</evidence>
<feature type="transmembrane region" description="Helical" evidence="1">
    <location>
        <begin position="382"/>
        <end position="399"/>
    </location>
</feature>
<evidence type="ECO:0000256" key="1">
    <source>
        <dbReference type="SAM" id="Phobius"/>
    </source>
</evidence>
<dbReference type="SUPFAM" id="SSF81383">
    <property type="entry name" value="F-box domain"/>
    <property type="match status" value="1"/>
</dbReference>
<keyword evidence="1" id="KW-0472">Membrane</keyword>
<feature type="domain" description="F-box" evidence="2">
    <location>
        <begin position="45"/>
        <end position="94"/>
    </location>
</feature>
<gene>
    <name evidence="3" type="ORF">FDP41_013700</name>
</gene>
<dbReference type="RefSeq" id="XP_044565199.1">
    <property type="nucleotide sequence ID" value="XM_044704360.1"/>
</dbReference>
<reference evidence="3 4" key="1">
    <citation type="journal article" date="2019" name="Sci. Rep.">
        <title>Nanopore sequencing improves the draft genome of the human pathogenic amoeba Naegleria fowleri.</title>
        <authorList>
            <person name="Liechti N."/>
            <person name="Schurch N."/>
            <person name="Bruggmann R."/>
            <person name="Wittwer M."/>
        </authorList>
    </citation>
    <scope>NUCLEOTIDE SEQUENCE [LARGE SCALE GENOMIC DNA]</scope>
    <source>
        <strain evidence="3 4">ATCC 30894</strain>
    </source>
</reference>
<dbReference type="OrthoDB" id="3359674at2759"/>
<sequence>MISPSFRSSSSFHDRAVDRIDHHDSSQEEHDDQMEEKYTPFIVDNKHITSVPEEILIEIFQYSGSSPFQIVRISHVCKNWEEIVNTQYRVWQFVPLTISEKKIPTGKAEEIGHLLLKYFDRFSPVYVYTRKYAHIYKEFDIQYERYVKQKVFFNQIKESEAATMLKVYKKPIIVCKNQFIEFVKHVRSEKEYAKRLRNMREYLDGLAPKFEHYSLYSLLMMAGIITVDANVSIGLLGRIPPEQRTLDTGLWWLPYSIVPIHVLSGMVFIIICTLFVNEVFKFKSRSETGIMLIFFAIWGLLVWVFTGFKYHMYELAGYKLTHWQSKLFSTSIGVHLIPFFAIFGFITALCYADLFHGKISLKKTFPFISKTFNWRDLDVHKVVAMVCSVLSIISLLGYSCENRFGPFWSFLPMIVSGFGATLHITSDIAKNSFLDMEGLLLGFLPAAGAFGVACLSLEKYSFYSLAPLTLAMGSIIGYQVYKHGKRLLTGW</sequence>
<name>A0A6A5BYM4_NAEFO</name>
<dbReference type="VEuPathDB" id="AmoebaDB:NfTy_027040"/>
<accession>A0A6A5BYM4</accession>
<evidence type="ECO:0000313" key="4">
    <source>
        <dbReference type="Proteomes" id="UP000444721"/>
    </source>
</evidence>
<dbReference type="EMBL" id="VFQX01000019">
    <property type="protein sequence ID" value="KAF0980486.1"/>
    <property type="molecule type" value="Genomic_DNA"/>
</dbReference>
<dbReference type="Gene3D" id="1.20.1280.50">
    <property type="match status" value="1"/>
</dbReference>
<feature type="transmembrane region" description="Helical" evidence="1">
    <location>
        <begin position="438"/>
        <end position="456"/>
    </location>
</feature>
<protein>
    <recommendedName>
        <fullName evidence="2">F-box domain-containing protein</fullName>
    </recommendedName>
</protein>
<dbReference type="VEuPathDB" id="AmoebaDB:FDP41_013700"/>
<keyword evidence="4" id="KW-1185">Reference proteome</keyword>
<keyword evidence="1" id="KW-1133">Transmembrane helix</keyword>
<feature type="transmembrane region" description="Helical" evidence="1">
    <location>
        <begin position="462"/>
        <end position="481"/>
    </location>
</feature>